<dbReference type="Proteomes" id="UP001652442">
    <property type="component" value="Unassembled WGS sequence"/>
</dbReference>
<evidence type="ECO:0000256" key="8">
    <source>
        <dbReference type="ARBA" id="ARBA00022989"/>
    </source>
</evidence>
<dbReference type="PANTHER" id="PTHR30627:SF2">
    <property type="entry name" value="PEPTIDOGLYCAN D,D-TRANSPEPTIDASE MRDA"/>
    <property type="match status" value="1"/>
</dbReference>
<dbReference type="Gene3D" id="3.90.1310.10">
    <property type="entry name" value="Penicillin-binding protein 2a (Domain 2)"/>
    <property type="match status" value="2"/>
</dbReference>
<proteinExistence type="inferred from homology"/>
<evidence type="ECO:0000256" key="5">
    <source>
        <dbReference type="ARBA" id="ARBA00022692"/>
    </source>
</evidence>
<evidence type="ECO:0000256" key="9">
    <source>
        <dbReference type="ARBA" id="ARBA00023136"/>
    </source>
</evidence>
<evidence type="ECO:0000313" key="14">
    <source>
        <dbReference type="Proteomes" id="UP001652442"/>
    </source>
</evidence>
<accession>A0ABT2TH76</accession>
<keyword evidence="10" id="KW-0961">Cell wall biogenesis/degradation</keyword>
<evidence type="ECO:0000256" key="7">
    <source>
        <dbReference type="ARBA" id="ARBA00022984"/>
    </source>
</evidence>
<comment type="caution">
    <text evidence="13">The sequence shown here is derived from an EMBL/GenBank/DDBJ whole genome shotgun (WGS) entry which is preliminary data.</text>
</comment>
<keyword evidence="8" id="KW-1133">Transmembrane helix</keyword>
<name>A0ABT2TH76_9FIRM</name>
<evidence type="ECO:0000313" key="13">
    <source>
        <dbReference type="EMBL" id="MCU6761539.1"/>
    </source>
</evidence>
<protein>
    <submittedName>
        <fullName evidence="13">Penicillin-binding transpeptidase domain-containing protein</fullName>
    </submittedName>
</protein>
<evidence type="ECO:0000256" key="10">
    <source>
        <dbReference type="ARBA" id="ARBA00023316"/>
    </source>
</evidence>
<dbReference type="SUPFAM" id="SSF56601">
    <property type="entry name" value="beta-lactamase/transpeptidase-like"/>
    <property type="match status" value="1"/>
</dbReference>
<dbReference type="InterPro" id="IPR005311">
    <property type="entry name" value="PBP_dimer"/>
</dbReference>
<dbReference type="InterPro" id="IPR012338">
    <property type="entry name" value="Beta-lactam/transpept-like"/>
</dbReference>
<dbReference type="Gene3D" id="3.40.710.10">
    <property type="entry name" value="DD-peptidase/beta-lactamase superfamily"/>
    <property type="match status" value="1"/>
</dbReference>
<sequence length="946" mass="106360">MKQWKRNHRHLKISRLAILKIIFLLLAAVLVRRIWQLQIVEGKTYKESFILKTTKTLTQAAPRGNIYDRNGKLLASSRLVYTITITDSGSYETDRERQLTLNGNIHRLQKKMQVLGGSLKTGLKIAADEKEGYIYTVDGSLLLRFRADIFGLKDPADLTEEQKNMTAEEMIDYLAGNQKFALYGWGKEDYTEKELLEYGLEKEYSRQEVLEILGVRYMLWLNSYKKYEPAVIAEDVSEELAAYVKEHSDTLGGIGIGTDWERVYESPKAMSHILGYTGKIFTDELEAFLENGQEYSVDDTVGKAGMEQYLEEELRGTDGQMEVVVNNVGKVIGEEKRVAETVSGGDVYLTIDKDLQEAVYQMIEEKLAGILMDNLINARTFDKTRITDSTQIRIPVYDVYTALIENEVLKIADMKQENASYEEKSLIQKLNRKKRTVLDAIETDLKKGDRTFGQLSEEMQEYETIAVLNSRILSQDAVDKTDALYKSWQEEGSISTREFLRGAIEKGWISPGILDEDRYLTSEEICLYALERIQEALMEQEDFEKLVLSHMILKDEISGREVCLLLYRQGILSEKDKDYNLLKNGKLSTFSFVKKKIKNLELTPAMLGLDPCSGSAVVVQQGTGEVLACVSYPGYDSNRLAEPMDSEYYNELLKDRSLPLYNRASQQMTAPGSAFKPVTVAAGIQEGVITANTQMICDGVFDKLKPDLRCWKHSGHGSIVNAASAIQNSCNDYLCDISWRLGTRNQASYNDSQALSYLQKYASLFGLDEKSGIELTESQPHVTKDYGIQSAIGQGTHNYTTTQLAKYVSTLALQGREIPLTLISEKNAGIKKKETIELSEETWMAISQGMRQFAQYNSVLKGMDLDVAGKTGTAQEVKTRPDHALFIGYAPADTPEIAIAVRIANGYSSTNATAVGRDIFNYYFDLEEKETVITGQASGASNMRAD</sequence>
<keyword evidence="6" id="KW-0133">Cell shape</keyword>
<evidence type="ECO:0000256" key="4">
    <source>
        <dbReference type="ARBA" id="ARBA00022475"/>
    </source>
</evidence>
<dbReference type="InterPro" id="IPR050515">
    <property type="entry name" value="Beta-lactam/transpept"/>
</dbReference>
<dbReference type="Pfam" id="PF03717">
    <property type="entry name" value="PBP_dimer"/>
    <property type="match status" value="1"/>
</dbReference>
<dbReference type="InterPro" id="IPR001460">
    <property type="entry name" value="PCN-bd_Tpept"/>
</dbReference>
<keyword evidence="5" id="KW-0812">Transmembrane</keyword>
<dbReference type="InterPro" id="IPR036138">
    <property type="entry name" value="PBP_dimer_sf"/>
</dbReference>
<gene>
    <name evidence="13" type="ORF">OCV88_04180</name>
</gene>
<dbReference type="PANTHER" id="PTHR30627">
    <property type="entry name" value="PEPTIDOGLYCAN D,D-TRANSPEPTIDASE"/>
    <property type="match status" value="1"/>
</dbReference>
<dbReference type="Pfam" id="PF00905">
    <property type="entry name" value="Transpeptidase"/>
    <property type="match status" value="1"/>
</dbReference>
<reference evidence="13 14" key="1">
    <citation type="journal article" date="2021" name="ISME Commun">
        <title>Automated analysis of genomic sequences facilitates high-throughput and comprehensive description of bacteria.</title>
        <authorList>
            <person name="Hitch T.C.A."/>
        </authorList>
    </citation>
    <scope>NUCLEOTIDE SEQUENCE [LARGE SCALE GENOMIC DNA]</scope>
    <source>
        <strain evidence="13 14">Sanger_109</strain>
    </source>
</reference>
<evidence type="ECO:0000259" key="11">
    <source>
        <dbReference type="Pfam" id="PF00905"/>
    </source>
</evidence>
<comment type="subcellular location">
    <subcellularLocation>
        <location evidence="2">Cell membrane</location>
    </subcellularLocation>
    <subcellularLocation>
        <location evidence="1">Membrane</location>
        <topology evidence="1">Single-pass membrane protein</topology>
    </subcellularLocation>
</comment>
<dbReference type="SUPFAM" id="SSF56519">
    <property type="entry name" value="Penicillin binding protein dimerisation domain"/>
    <property type="match status" value="1"/>
</dbReference>
<evidence type="ECO:0000256" key="1">
    <source>
        <dbReference type="ARBA" id="ARBA00004167"/>
    </source>
</evidence>
<evidence type="ECO:0000256" key="2">
    <source>
        <dbReference type="ARBA" id="ARBA00004236"/>
    </source>
</evidence>
<keyword evidence="7" id="KW-0573">Peptidoglycan synthesis</keyword>
<keyword evidence="9" id="KW-0472">Membrane</keyword>
<evidence type="ECO:0000256" key="3">
    <source>
        <dbReference type="ARBA" id="ARBA00007171"/>
    </source>
</evidence>
<comment type="similarity">
    <text evidence="3">Belongs to the transpeptidase family.</text>
</comment>
<evidence type="ECO:0000259" key="12">
    <source>
        <dbReference type="Pfam" id="PF03717"/>
    </source>
</evidence>
<dbReference type="Gene3D" id="3.30.1390.30">
    <property type="entry name" value="Penicillin-binding protein 2a, domain 3"/>
    <property type="match status" value="1"/>
</dbReference>
<keyword evidence="14" id="KW-1185">Reference proteome</keyword>
<feature type="domain" description="Penicillin-binding protein transpeptidase" evidence="11">
    <location>
        <begin position="614"/>
        <end position="920"/>
    </location>
</feature>
<keyword evidence="4" id="KW-1003">Cell membrane</keyword>
<organism evidence="13 14">
    <name type="scientific">Brotonthovivens ammoniilytica</name>
    <dbReference type="NCBI Taxonomy" id="2981725"/>
    <lineage>
        <taxon>Bacteria</taxon>
        <taxon>Bacillati</taxon>
        <taxon>Bacillota</taxon>
        <taxon>Clostridia</taxon>
        <taxon>Lachnospirales</taxon>
        <taxon>Lachnospiraceae</taxon>
        <taxon>Brotonthovivens</taxon>
    </lineage>
</organism>
<dbReference type="EMBL" id="JAOQJQ010000001">
    <property type="protein sequence ID" value="MCU6761539.1"/>
    <property type="molecule type" value="Genomic_DNA"/>
</dbReference>
<evidence type="ECO:0000256" key="6">
    <source>
        <dbReference type="ARBA" id="ARBA00022960"/>
    </source>
</evidence>
<dbReference type="RefSeq" id="WP_158424335.1">
    <property type="nucleotide sequence ID" value="NZ_JAOQJQ010000001.1"/>
</dbReference>
<feature type="domain" description="Penicillin-binding protein dimerisation" evidence="12">
    <location>
        <begin position="59"/>
        <end position="335"/>
    </location>
</feature>